<keyword evidence="6" id="KW-0808">Transferase</keyword>
<dbReference type="InterPro" id="IPR004358">
    <property type="entry name" value="Sig_transdc_His_kin-like_C"/>
</dbReference>
<dbReference type="RefSeq" id="WP_121279834.1">
    <property type="nucleotide sequence ID" value="NZ_RBZV01000008.1"/>
</dbReference>
<dbReference type="InterPro" id="IPR033479">
    <property type="entry name" value="dCache_1"/>
</dbReference>
<dbReference type="CDD" id="cd00082">
    <property type="entry name" value="HisKA"/>
    <property type="match status" value="1"/>
</dbReference>
<evidence type="ECO:0000313" key="17">
    <source>
        <dbReference type="EMBL" id="RKP46059.1"/>
    </source>
</evidence>
<evidence type="ECO:0000256" key="12">
    <source>
        <dbReference type="ARBA" id="ARBA00023012"/>
    </source>
</evidence>
<dbReference type="SMART" id="SM00387">
    <property type="entry name" value="HATPase_c"/>
    <property type="match status" value="1"/>
</dbReference>
<dbReference type="Gene3D" id="1.10.287.130">
    <property type="match status" value="1"/>
</dbReference>
<dbReference type="SMART" id="SM00388">
    <property type="entry name" value="HisKA"/>
    <property type="match status" value="1"/>
</dbReference>
<dbReference type="GO" id="GO:0000155">
    <property type="term" value="F:phosphorelay sensor kinase activity"/>
    <property type="evidence" value="ECO:0007669"/>
    <property type="project" value="InterPro"/>
</dbReference>
<dbReference type="SUPFAM" id="SSF47384">
    <property type="entry name" value="Homodimeric domain of signal transducing histidine kinase"/>
    <property type="match status" value="1"/>
</dbReference>
<dbReference type="InterPro" id="IPR036890">
    <property type="entry name" value="HATPase_C_sf"/>
</dbReference>
<dbReference type="Pfam" id="PF00512">
    <property type="entry name" value="HisKA"/>
    <property type="match status" value="1"/>
</dbReference>
<dbReference type="Gene3D" id="3.30.565.10">
    <property type="entry name" value="Histidine kinase-like ATPase, C-terminal domain"/>
    <property type="match status" value="1"/>
</dbReference>
<comment type="caution">
    <text evidence="17">The sequence shown here is derived from an EMBL/GenBank/DDBJ whole genome shotgun (WGS) entry which is preliminary data.</text>
</comment>
<dbReference type="EMBL" id="RBZV01000008">
    <property type="protein sequence ID" value="RKP46059.1"/>
    <property type="molecule type" value="Genomic_DNA"/>
</dbReference>
<dbReference type="EC" id="2.7.13.3" evidence="3"/>
<evidence type="ECO:0000256" key="6">
    <source>
        <dbReference type="ARBA" id="ARBA00022679"/>
    </source>
</evidence>
<keyword evidence="10" id="KW-0067">ATP-binding</keyword>
<keyword evidence="18" id="KW-1185">Reference proteome</keyword>
<evidence type="ECO:0000256" key="11">
    <source>
        <dbReference type="ARBA" id="ARBA00022989"/>
    </source>
</evidence>
<evidence type="ECO:0000313" key="18">
    <source>
        <dbReference type="Proteomes" id="UP000280434"/>
    </source>
</evidence>
<evidence type="ECO:0000259" key="16">
    <source>
        <dbReference type="PROSITE" id="PS50109"/>
    </source>
</evidence>
<evidence type="ECO:0000256" key="8">
    <source>
        <dbReference type="ARBA" id="ARBA00022741"/>
    </source>
</evidence>
<dbReference type="Pfam" id="PF02518">
    <property type="entry name" value="HATPase_c"/>
    <property type="match status" value="1"/>
</dbReference>
<dbReference type="InterPro" id="IPR029151">
    <property type="entry name" value="Sensor-like_sf"/>
</dbReference>
<keyword evidence="12" id="KW-0902">Two-component regulatory system</keyword>
<evidence type="ECO:0000256" key="10">
    <source>
        <dbReference type="ARBA" id="ARBA00022840"/>
    </source>
</evidence>
<organism evidence="17 18">
    <name type="scientific">Trinickia fusca</name>
    <dbReference type="NCBI Taxonomy" id="2419777"/>
    <lineage>
        <taxon>Bacteria</taxon>
        <taxon>Pseudomonadati</taxon>
        <taxon>Pseudomonadota</taxon>
        <taxon>Betaproteobacteria</taxon>
        <taxon>Burkholderiales</taxon>
        <taxon>Burkholderiaceae</taxon>
        <taxon>Trinickia</taxon>
    </lineage>
</organism>
<dbReference type="InterPro" id="IPR017055">
    <property type="entry name" value="Sig_transdc_His_kinase_DctB"/>
</dbReference>
<name>A0A494XD37_9BURK</name>
<dbReference type="OrthoDB" id="9772100at2"/>
<evidence type="ECO:0000256" key="3">
    <source>
        <dbReference type="ARBA" id="ARBA00012438"/>
    </source>
</evidence>
<sequence length="645" mass="69317">MMSRSGRQLRHMATALAVLACCLAMAWLTYVIALGYYSRAHIAEVAQRSSFYALTLESQLARYESLPRIAALEPVLLDLLGHPSDAELRKKANAYLKAVQTNAELSAAYVMDSRGDTLASSNSDEPGSFVGSNYAFRPYFTEAMKDGTGRFYGVGNTTGVAGYFMAVPVRDPAHPERRAVGAVAIKASLDRYETSLATSGDIVLLVDRDNVTFLSSVTGWRYRSLTPLSASTRHKLDETRQYGGTALDRLGAKPSGFGRSGARPEGPGAASGPDSLDVAPFGGHSDSYHVVYRPVGPLGWKVAVLVDPSDDRRSALFASVSAAAATALVFALISVAWLRHSRKRERQRARMALSEVQRDIEQRIAERTAELTRANATLEEKVDALDVARRILRDTRDSAIQAGKLAALGQMAAGITHELNQPLAAIMTLSSNAVRMTELGHFADLTRNLVLIKDLAGRMGKIIAHVKGFARHEAISRESVSIAESLHQALALLESHRKTAEVSIRVEPVPRDAAVLASSIRIEQVFVNLLANAIDASAAAAKRREVRVTTEVIEDVVRVSVADSGNGIAPAVMSRLFEPFFTTKQTGKGLGLGLAISQAIVDEFGGRLLASNGHSSDGNSGTIPDLGGAVFVVELHRVTEESDSK</sequence>
<dbReference type="GO" id="GO:0005886">
    <property type="term" value="C:plasma membrane"/>
    <property type="evidence" value="ECO:0007669"/>
    <property type="project" value="UniProtKB-SubCell"/>
</dbReference>
<evidence type="ECO:0000256" key="5">
    <source>
        <dbReference type="ARBA" id="ARBA00022553"/>
    </source>
</evidence>
<accession>A0A494XD37</accession>
<protein>
    <recommendedName>
        <fullName evidence="3">histidine kinase</fullName>
        <ecNumber evidence="3">2.7.13.3</ecNumber>
    </recommendedName>
</protein>
<feature type="region of interest" description="Disordered" evidence="14">
    <location>
        <begin position="243"/>
        <end position="277"/>
    </location>
</feature>
<feature type="domain" description="Histidine kinase" evidence="16">
    <location>
        <begin position="414"/>
        <end position="639"/>
    </location>
</feature>
<evidence type="ECO:0000256" key="9">
    <source>
        <dbReference type="ARBA" id="ARBA00022777"/>
    </source>
</evidence>
<dbReference type="Pfam" id="PF02743">
    <property type="entry name" value="dCache_1"/>
    <property type="match status" value="1"/>
</dbReference>
<evidence type="ECO:0000256" key="15">
    <source>
        <dbReference type="SAM" id="Phobius"/>
    </source>
</evidence>
<dbReference type="SUPFAM" id="SSF103190">
    <property type="entry name" value="Sensory domain-like"/>
    <property type="match status" value="1"/>
</dbReference>
<dbReference type="InterPro" id="IPR003594">
    <property type="entry name" value="HATPase_dom"/>
</dbReference>
<dbReference type="PRINTS" id="PR00344">
    <property type="entry name" value="BCTRLSENSOR"/>
</dbReference>
<keyword evidence="9 17" id="KW-0418">Kinase</keyword>
<evidence type="ECO:0000256" key="4">
    <source>
        <dbReference type="ARBA" id="ARBA00022475"/>
    </source>
</evidence>
<dbReference type="GO" id="GO:0005524">
    <property type="term" value="F:ATP binding"/>
    <property type="evidence" value="ECO:0007669"/>
    <property type="project" value="UniProtKB-KW"/>
</dbReference>
<evidence type="ECO:0000256" key="2">
    <source>
        <dbReference type="ARBA" id="ARBA00004651"/>
    </source>
</evidence>
<dbReference type="InterPro" id="IPR036097">
    <property type="entry name" value="HisK_dim/P_sf"/>
</dbReference>
<comment type="catalytic activity">
    <reaction evidence="1">
        <text>ATP + protein L-histidine = ADP + protein N-phospho-L-histidine.</text>
        <dbReference type="EC" id="2.7.13.3"/>
    </reaction>
</comment>
<keyword evidence="7 15" id="KW-0812">Transmembrane</keyword>
<evidence type="ECO:0000256" key="14">
    <source>
        <dbReference type="SAM" id="MobiDB-lite"/>
    </source>
</evidence>
<dbReference type="PANTHER" id="PTHR43065">
    <property type="entry name" value="SENSOR HISTIDINE KINASE"/>
    <property type="match status" value="1"/>
</dbReference>
<proteinExistence type="predicted"/>
<dbReference type="PIRSF" id="PIRSF036431">
    <property type="entry name" value="STHK_DctB"/>
    <property type="match status" value="1"/>
</dbReference>
<dbReference type="AlphaFoldDB" id="A0A494XD37"/>
<dbReference type="PANTHER" id="PTHR43065:SF46">
    <property type="entry name" value="C4-DICARBOXYLATE TRANSPORT SENSOR PROTEIN DCTB"/>
    <property type="match status" value="1"/>
</dbReference>
<dbReference type="Proteomes" id="UP000280434">
    <property type="component" value="Unassembled WGS sequence"/>
</dbReference>
<dbReference type="PROSITE" id="PS51257">
    <property type="entry name" value="PROKAR_LIPOPROTEIN"/>
    <property type="match status" value="1"/>
</dbReference>
<gene>
    <name evidence="17" type="ORF">D7S89_19025</name>
</gene>
<evidence type="ECO:0000256" key="7">
    <source>
        <dbReference type="ARBA" id="ARBA00022692"/>
    </source>
</evidence>
<evidence type="ECO:0000256" key="1">
    <source>
        <dbReference type="ARBA" id="ARBA00000085"/>
    </source>
</evidence>
<dbReference type="InterPro" id="IPR003661">
    <property type="entry name" value="HisK_dim/P_dom"/>
</dbReference>
<dbReference type="Gene3D" id="3.30.450.20">
    <property type="entry name" value="PAS domain"/>
    <property type="match status" value="2"/>
</dbReference>
<keyword evidence="11 15" id="KW-1133">Transmembrane helix</keyword>
<keyword evidence="13 15" id="KW-0472">Membrane</keyword>
<keyword evidence="5" id="KW-0597">Phosphoprotein</keyword>
<keyword evidence="8" id="KW-0547">Nucleotide-binding</keyword>
<comment type="subcellular location">
    <subcellularLocation>
        <location evidence="2">Cell membrane</location>
        <topology evidence="2">Multi-pass membrane protein</topology>
    </subcellularLocation>
</comment>
<evidence type="ECO:0000256" key="13">
    <source>
        <dbReference type="ARBA" id="ARBA00023136"/>
    </source>
</evidence>
<reference evidence="17 18" key="1">
    <citation type="submission" date="2018-10" db="EMBL/GenBank/DDBJ databases">
        <title>Paraburkholderia sp. 7MK8-2, isolated from soil.</title>
        <authorList>
            <person name="Gao Z.-H."/>
            <person name="Qiu L.-H."/>
        </authorList>
    </citation>
    <scope>NUCLEOTIDE SEQUENCE [LARGE SCALE GENOMIC DNA]</scope>
    <source>
        <strain evidence="17 18">7MK8-2</strain>
    </source>
</reference>
<dbReference type="SUPFAM" id="SSF55874">
    <property type="entry name" value="ATPase domain of HSP90 chaperone/DNA topoisomerase II/histidine kinase"/>
    <property type="match status" value="1"/>
</dbReference>
<dbReference type="PROSITE" id="PS50109">
    <property type="entry name" value="HIS_KIN"/>
    <property type="match status" value="1"/>
</dbReference>
<dbReference type="InterPro" id="IPR005467">
    <property type="entry name" value="His_kinase_dom"/>
</dbReference>
<keyword evidence="4" id="KW-1003">Cell membrane</keyword>
<feature type="transmembrane region" description="Helical" evidence="15">
    <location>
        <begin position="315"/>
        <end position="338"/>
    </location>
</feature>